<keyword evidence="2" id="KW-0812">Transmembrane</keyword>
<keyword evidence="2" id="KW-1133">Transmembrane helix</keyword>
<keyword evidence="2" id="KW-0472">Membrane</keyword>
<dbReference type="Gene3D" id="3.40.50.1820">
    <property type="entry name" value="alpha/beta hydrolase"/>
    <property type="match status" value="1"/>
</dbReference>
<dbReference type="SUPFAM" id="SSF53474">
    <property type="entry name" value="alpha/beta-Hydrolases"/>
    <property type="match status" value="1"/>
</dbReference>
<organism evidence="3 4">
    <name type="scientific">Mesorhabditis belari</name>
    <dbReference type="NCBI Taxonomy" id="2138241"/>
    <lineage>
        <taxon>Eukaryota</taxon>
        <taxon>Metazoa</taxon>
        <taxon>Ecdysozoa</taxon>
        <taxon>Nematoda</taxon>
        <taxon>Chromadorea</taxon>
        <taxon>Rhabditida</taxon>
        <taxon>Rhabditina</taxon>
        <taxon>Rhabditomorpha</taxon>
        <taxon>Rhabditoidea</taxon>
        <taxon>Rhabditidae</taxon>
        <taxon>Mesorhabditinae</taxon>
        <taxon>Mesorhabditis</taxon>
    </lineage>
</organism>
<protein>
    <submittedName>
        <fullName evidence="4">Uncharacterized protein</fullName>
    </submittedName>
</protein>
<dbReference type="InterPro" id="IPR029058">
    <property type="entry name" value="AB_hydrolase_fold"/>
</dbReference>
<reference evidence="4" key="1">
    <citation type="submission" date="2024-02" db="UniProtKB">
        <authorList>
            <consortium name="WormBaseParasite"/>
        </authorList>
    </citation>
    <scope>IDENTIFICATION</scope>
</reference>
<dbReference type="GO" id="GO:0004185">
    <property type="term" value="F:serine-type carboxypeptidase activity"/>
    <property type="evidence" value="ECO:0007669"/>
    <property type="project" value="InterPro"/>
</dbReference>
<proteinExistence type="inferred from homology"/>
<evidence type="ECO:0000256" key="2">
    <source>
        <dbReference type="SAM" id="Phobius"/>
    </source>
</evidence>
<sequence length="454" mass="52478">MTRTRTTSNKIEASTRKRLPQRIGKTQVALLVRFLNLEPRFISSSPLAEWRSGDSSMYGMFYENGPYLLNPDGKTLRENPVSWNKFVNILYIESPVGVGYSYSDDPNENATLSDDNSMEENYAALSDFVNNIFPEFQQRDLYVIDHRWSTKGELPVKFKGMATANGLIDYSHNINSMMHILYFHGLMPFSAYSNLLDTCCPVRSNEFECKFSEHIDWPTFPTPKYQNDSCFDTLVSLVLKYYLGSPNNGYQIYQDCYQQPVKPGVQNNTYPLSSNDPFLGYWCFMDDSLRTYMRQNIEDKYTKQRFTMRPYFDKAIEAKVKSLIYNGDTDLHCNHLGAEWFADEVATGNNLPVKQSRTEWYYQLDREYQKRMAGYQIKYGDYLDVITIKGAGHVSGADRPAQLFQLIYNFVNGNDYSTPVIVDPVDPTSTPKAATHSLFFFALFVIFFYHGYYA</sequence>
<comment type="similarity">
    <text evidence="1">Belongs to the peptidase S10 family.</text>
</comment>
<dbReference type="GO" id="GO:0006508">
    <property type="term" value="P:proteolysis"/>
    <property type="evidence" value="ECO:0007669"/>
    <property type="project" value="InterPro"/>
</dbReference>
<dbReference type="PANTHER" id="PTHR11802:SF418">
    <property type="entry name" value="SERINE CARBOXYPEPTIDASE CTSA-1.1"/>
    <property type="match status" value="1"/>
</dbReference>
<feature type="transmembrane region" description="Helical" evidence="2">
    <location>
        <begin position="433"/>
        <end position="452"/>
    </location>
</feature>
<dbReference type="AlphaFoldDB" id="A0AAF3F7N0"/>
<dbReference type="PRINTS" id="PR00724">
    <property type="entry name" value="CRBOXYPTASEC"/>
</dbReference>
<dbReference type="Pfam" id="PF00450">
    <property type="entry name" value="Peptidase_S10"/>
    <property type="match status" value="2"/>
</dbReference>
<evidence type="ECO:0000256" key="1">
    <source>
        <dbReference type="ARBA" id="ARBA00009431"/>
    </source>
</evidence>
<dbReference type="InterPro" id="IPR001563">
    <property type="entry name" value="Peptidase_S10"/>
</dbReference>
<dbReference type="Proteomes" id="UP000887575">
    <property type="component" value="Unassembled WGS sequence"/>
</dbReference>
<name>A0AAF3F7N0_9BILA</name>
<dbReference type="WBParaSite" id="MBELARI_LOCUS2907">
    <property type="protein sequence ID" value="MBELARI_LOCUS2907"/>
    <property type="gene ID" value="MBELARI_LOCUS2907"/>
</dbReference>
<accession>A0AAF3F7N0</accession>
<evidence type="ECO:0000313" key="4">
    <source>
        <dbReference type="WBParaSite" id="MBELARI_LOCUS2907"/>
    </source>
</evidence>
<evidence type="ECO:0000313" key="3">
    <source>
        <dbReference type="Proteomes" id="UP000887575"/>
    </source>
</evidence>
<dbReference type="PANTHER" id="PTHR11802">
    <property type="entry name" value="SERINE PROTEASE FAMILY S10 SERINE CARBOXYPEPTIDASE"/>
    <property type="match status" value="1"/>
</dbReference>
<keyword evidence="3" id="KW-1185">Reference proteome</keyword>